<evidence type="ECO:0000256" key="2">
    <source>
        <dbReference type="ARBA" id="ARBA00004286"/>
    </source>
</evidence>
<dbReference type="GO" id="GO:0043516">
    <property type="term" value="P:regulation of DNA damage response, signal transduction by p53 class mediator"/>
    <property type="evidence" value="ECO:0007669"/>
    <property type="project" value="TreeGrafter"/>
</dbReference>
<evidence type="ECO:0000256" key="5">
    <source>
        <dbReference type="ARBA" id="ARBA00022603"/>
    </source>
</evidence>
<evidence type="ECO:0000313" key="16">
    <source>
        <dbReference type="Proteomes" id="UP000230750"/>
    </source>
</evidence>
<dbReference type="PANTHER" id="PTHR46167">
    <property type="entry name" value="N-LYSINE METHYLTRANSFERASE KMT5A"/>
    <property type="match status" value="1"/>
</dbReference>
<dbReference type="PANTHER" id="PTHR46167:SF1">
    <property type="entry name" value="N-LYSINE METHYLTRANSFERASE KMT5A"/>
    <property type="match status" value="1"/>
</dbReference>
<keyword evidence="10" id="KW-0804">Transcription</keyword>
<keyword evidence="9" id="KW-0805">Transcription regulation</keyword>
<feature type="region of interest" description="Disordered" evidence="13">
    <location>
        <begin position="1"/>
        <end position="93"/>
    </location>
</feature>
<evidence type="ECO:0000256" key="11">
    <source>
        <dbReference type="ARBA" id="ARBA00023242"/>
    </source>
</evidence>
<dbReference type="Pfam" id="PF00856">
    <property type="entry name" value="SET"/>
    <property type="match status" value="1"/>
</dbReference>
<accession>A0A2G8KTF2</accession>
<evidence type="ECO:0000256" key="1">
    <source>
        <dbReference type="ARBA" id="ARBA00004123"/>
    </source>
</evidence>
<evidence type="ECO:0000313" key="15">
    <source>
        <dbReference type="EMBL" id="PIK51284.1"/>
    </source>
</evidence>
<dbReference type="InterPro" id="IPR051760">
    <property type="entry name" value="KMT5A"/>
</dbReference>
<keyword evidence="8" id="KW-0156">Chromatin regulator</keyword>
<evidence type="ECO:0000256" key="8">
    <source>
        <dbReference type="ARBA" id="ARBA00022853"/>
    </source>
</evidence>
<dbReference type="EMBL" id="MRZV01000381">
    <property type="protein sequence ID" value="PIK51284.1"/>
    <property type="molecule type" value="Genomic_DNA"/>
</dbReference>
<keyword evidence="7" id="KW-0949">S-adenosyl-L-methionine</keyword>
<keyword evidence="4" id="KW-0158">Chromosome</keyword>
<dbReference type="InterPro" id="IPR047266">
    <property type="entry name" value="KMT5A-like_SET"/>
</dbReference>
<dbReference type="OrthoDB" id="5560686at2759"/>
<dbReference type="SUPFAM" id="SSF82199">
    <property type="entry name" value="SET domain"/>
    <property type="match status" value="1"/>
</dbReference>
<feature type="compositionally biased region" description="Basic and acidic residues" evidence="13">
    <location>
        <begin position="36"/>
        <end position="52"/>
    </location>
</feature>
<name>A0A2G8KTF2_STIJA</name>
<comment type="catalytic activity">
    <reaction evidence="12">
        <text>L-lysyl(20)-[histone H4] + S-adenosyl-L-methionine = N(6)-methyl-L-lysyl(20)-[histone H4] + S-adenosyl-L-homocysteine + H(+)</text>
        <dbReference type="Rhea" id="RHEA:60344"/>
        <dbReference type="Rhea" id="RHEA-COMP:15554"/>
        <dbReference type="Rhea" id="RHEA-COMP:15555"/>
        <dbReference type="ChEBI" id="CHEBI:15378"/>
        <dbReference type="ChEBI" id="CHEBI:29969"/>
        <dbReference type="ChEBI" id="CHEBI:57856"/>
        <dbReference type="ChEBI" id="CHEBI:59789"/>
        <dbReference type="ChEBI" id="CHEBI:61929"/>
        <dbReference type="EC" id="2.1.1.361"/>
    </reaction>
</comment>
<evidence type="ECO:0000256" key="12">
    <source>
        <dbReference type="ARBA" id="ARBA00047784"/>
    </source>
</evidence>
<dbReference type="GO" id="GO:0006357">
    <property type="term" value="P:regulation of transcription by RNA polymerase II"/>
    <property type="evidence" value="ECO:0007669"/>
    <property type="project" value="TreeGrafter"/>
</dbReference>
<dbReference type="InterPro" id="IPR046341">
    <property type="entry name" value="SET_dom_sf"/>
</dbReference>
<dbReference type="STRING" id="307972.A0A2G8KTF2"/>
<evidence type="ECO:0000259" key="14">
    <source>
        <dbReference type="PROSITE" id="PS50280"/>
    </source>
</evidence>
<keyword evidence="6 15" id="KW-0808">Transferase</keyword>
<evidence type="ECO:0000256" key="7">
    <source>
        <dbReference type="ARBA" id="ARBA00022691"/>
    </source>
</evidence>
<dbReference type="PROSITE" id="PS50280">
    <property type="entry name" value="SET"/>
    <property type="match status" value="1"/>
</dbReference>
<dbReference type="GO" id="GO:0005700">
    <property type="term" value="C:polytene chromosome"/>
    <property type="evidence" value="ECO:0007669"/>
    <property type="project" value="TreeGrafter"/>
</dbReference>
<dbReference type="Gene3D" id="2.170.270.10">
    <property type="entry name" value="SET domain"/>
    <property type="match status" value="1"/>
</dbReference>
<keyword evidence="11" id="KW-0539">Nucleus</keyword>
<dbReference type="EC" id="2.1.1.361" evidence="3"/>
<reference evidence="15 16" key="1">
    <citation type="journal article" date="2017" name="PLoS Biol.">
        <title>The sea cucumber genome provides insights into morphological evolution and visceral regeneration.</title>
        <authorList>
            <person name="Zhang X."/>
            <person name="Sun L."/>
            <person name="Yuan J."/>
            <person name="Sun Y."/>
            <person name="Gao Y."/>
            <person name="Zhang L."/>
            <person name="Li S."/>
            <person name="Dai H."/>
            <person name="Hamel J.F."/>
            <person name="Liu C."/>
            <person name="Yu Y."/>
            <person name="Liu S."/>
            <person name="Lin W."/>
            <person name="Guo K."/>
            <person name="Jin S."/>
            <person name="Xu P."/>
            <person name="Storey K.B."/>
            <person name="Huan P."/>
            <person name="Zhang T."/>
            <person name="Zhou Y."/>
            <person name="Zhang J."/>
            <person name="Lin C."/>
            <person name="Li X."/>
            <person name="Xing L."/>
            <person name="Huo D."/>
            <person name="Sun M."/>
            <person name="Wang L."/>
            <person name="Mercier A."/>
            <person name="Li F."/>
            <person name="Yang H."/>
            <person name="Xiang J."/>
        </authorList>
    </citation>
    <scope>NUCLEOTIDE SEQUENCE [LARGE SCALE GENOMIC DNA]</scope>
    <source>
        <strain evidence="15">Shaxun</strain>
        <tissue evidence="15">Muscle</tissue>
    </source>
</reference>
<dbReference type="Proteomes" id="UP000230750">
    <property type="component" value="Unassembled WGS sequence"/>
</dbReference>
<protein>
    <recommendedName>
        <fullName evidence="3">[histone H4]-lysine(20) N-methyltransferase</fullName>
        <ecNumber evidence="3">2.1.1.361</ecNumber>
    </recommendedName>
</protein>
<keyword evidence="16" id="KW-1185">Reference proteome</keyword>
<dbReference type="GO" id="GO:0032259">
    <property type="term" value="P:methylation"/>
    <property type="evidence" value="ECO:0007669"/>
    <property type="project" value="UniProtKB-KW"/>
</dbReference>
<gene>
    <name evidence="15" type="ORF">BSL78_11843</name>
</gene>
<evidence type="ECO:0000256" key="10">
    <source>
        <dbReference type="ARBA" id="ARBA00023163"/>
    </source>
</evidence>
<evidence type="ECO:0000256" key="3">
    <source>
        <dbReference type="ARBA" id="ARBA00012187"/>
    </source>
</evidence>
<evidence type="ECO:0000256" key="13">
    <source>
        <dbReference type="SAM" id="MobiDB-lite"/>
    </source>
</evidence>
<feature type="domain" description="SET" evidence="14">
    <location>
        <begin position="187"/>
        <end position="308"/>
    </location>
</feature>
<evidence type="ECO:0000256" key="6">
    <source>
        <dbReference type="ARBA" id="ARBA00022679"/>
    </source>
</evidence>
<keyword evidence="5 15" id="KW-0489">Methyltransferase</keyword>
<dbReference type="GO" id="GO:0140944">
    <property type="term" value="F:histone H4K20 monomethyltransferase activity"/>
    <property type="evidence" value="ECO:0007669"/>
    <property type="project" value="UniProtKB-EC"/>
</dbReference>
<organism evidence="15 16">
    <name type="scientific">Stichopus japonicus</name>
    <name type="common">Sea cucumber</name>
    <dbReference type="NCBI Taxonomy" id="307972"/>
    <lineage>
        <taxon>Eukaryota</taxon>
        <taxon>Metazoa</taxon>
        <taxon>Echinodermata</taxon>
        <taxon>Eleutherozoa</taxon>
        <taxon>Echinozoa</taxon>
        <taxon>Holothuroidea</taxon>
        <taxon>Aspidochirotacea</taxon>
        <taxon>Aspidochirotida</taxon>
        <taxon>Stichopodidae</taxon>
        <taxon>Apostichopus</taxon>
    </lineage>
</organism>
<comment type="caution">
    <text evidence="15">The sequence shown here is derived from an EMBL/GenBank/DDBJ whole genome shotgun (WGS) entry which is preliminary data.</text>
</comment>
<proteinExistence type="predicted"/>
<dbReference type="InterPro" id="IPR016858">
    <property type="entry name" value="KMT5A-like"/>
</dbReference>
<dbReference type="SMART" id="SM00317">
    <property type="entry name" value="SET"/>
    <property type="match status" value="1"/>
</dbReference>
<dbReference type="AlphaFoldDB" id="A0A2G8KTF2"/>
<dbReference type="PROSITE" id="PS51571">
    <property type="entry name" value="SAM_MT43_PR_SET"/>
    <property type="match status" value="1"/>
</dbReference>
<dbReference type="GO" id="GO:0005634">
    <property type="term" value="C:nucleus"/>
    <property type="evidence" value="ECO:0007669"/>
    <property type="project" value="UniProtKB-SubCell"/>
</dbReference>
<feature type="compositionally biased region" description="Basic and acidic residues" evidence="13">
    <location>
        <begin position="59"/>
        <end position="70"/>
    </location>
</feature>
<feature type="compositionally biased region" description="Polar residues" evidence="13">
    <location>
        <begin position="1"/>
        <end position="32"/>
    </location>
</feature>
<dbReference type="CDD" id="cd10528">
    <property type="entry name" value="SET_SETD8"/>
    <property type="match status" value="1"/>
</dbReference>
<evidence type="ECO:0000256" key="9">
    <source>
        <dbReference type="ARBA" id="ARBA00023015"/>
    </source>
</evidence>
<comment type="subcellular location">
    <subcellularLocation>
        <location evidence="2">Chromosome</location>
    </subcellularLocation>
    <subcellularLocation>
        <location evidence="1">Nucleus</location>
    </subcellularLocation>
</comment>
<feature type="compositionally biased region" description="Basic and acidic residues" evidence="13">
    <location>
        <begin position="79"/>
        <end position="93"/>
    </location>
</feature>
<evidence type="ECO:0000256" key="4">
    <source>
        <dbReference type="ARBA" id="ARBA00022454"/>
    </source>
</evidence>
<dbReference type="InterPro" id="IPR001214">
    <property type="entry name" value="SET_dom"/>
</dbReference>
<sequence length="323" mass="37055">MEEASATQLEKGNEEASQPTDRSTNTTDQHLSVNKDAVESSTEKTCRAKVAADEQPSSSDDRKEDSDAKVKRSVVTPKDQMKMETRKEGEERRRPTYQINGESLESTVCENNVKHCQYCPFLSMFYQLDELFCHFFLFRITLKQQSPVMKRLTDFFPVRRSNRRCKSSIEVEEKKRLEKAILTGQEEGLEAREIDGKGRGVIATKDFAKGQFVVEYYGDLIDVTKAKELEAKYGMDPSIGCYMYYFEFKNKRYCVDATKESGRLGRLLNHSKTGNCCTKLVPIQSKPHLILVAKRDIKEGEELLYDYGDRSKEVLESHPWLAS</sequence>